<gene>
    <name evidence="2" type="ORF">OM075_10595</name>
</gene>
<evidence type="ECO:0000313" key="2">
    <source>
        <dbReference type="EMBL" id="MCW3786918.1"/>
    </source>
</evidence>
<dbReference type="EMBL" id="JAPDPJ010000021">
    <property type="protein sequence ID" value="MCW3786918.1"/>
    <property type="molecule type" value="Genomic_DNA"/>
</dbReference>
<dbReference type="RefSeq" id="WP_301190483.1">
    <property type="nucleotide sequence ID" value="NZ_JAPDPJ010000021.1"/>
</dbReference>
<accession>A0AAE3SG47</accession>
<protein>
    <submittedName>
        <fullName evidence="2">Uncharacterized protein</fullName>
    </submittedName>
</protein>
<keyword evidence="3" id="KW-1185">Reference proteome</keyword>
<sequence length="1511" mass="171631">MRIFLLLFFFTSFLISGYSQNTQKLFSDNPEEFIPTIEEMFKSIADKKYTKEYIEELTVFWTNPDLSSELKLVIIDNCNELAIKRARPVPDYVTYLSTVREFVSSDISENSFNAWNNAITDLIKKKRYPLRKINQLLNTTSQLLSENTIYSTPSTKWNSSNSNWELSYNEDLIGSFTDLNLTCFSKNDSIKIFDTSGTFNYTTNIWQGDKGKVTWERAGFSADTLYATFGKYTIPFKDAMFEIDTVKFYNYIYFDHALTGTLKHKVMNINTPEAASYPQFLSTEERFNLNNIHPNINYEGGFAQNGAKFLGAGTYENPATITIFRHDTLFITAKSLYFALRKDQILSTDTEIKIQLDTGYIYHPGLTFKLMADINELHLIRDGEGLAISPYFNTFHNVSMDIELLSWNLDEDVINLKMVSGAAENHGSFESLSYFRESFYNQLQGMDAMHPLQGLKNCSKMFKGKPFTAYDYAQMMGLPEAQVRQQIIQLSFYGFIGYNVNTDEIEIRQRLDDYLLFRLGKKDYDVIRFASNTPGRVENAHIDLLNYDLNINGVKSISISDNQNVVFFPKDEKILLKRNRNFIFDGTINAGMLNLYGAGFKFNYDDFQIDMTNIDSLRMQVQTGELDYFGHPKLTYVQNAIEKLSGTLRIDKPDNKSGKDYYSEFPILHSTSESYVYYDKPEIQNGIYDREKFYFRLDTFSMDSISELARKNFDFTGTFVSNIFPTFNENLTVQKDFSLGFNRETPPDGYDIYDHRAKYIANIDLSNKGLRGNGTLQYLASTSKSENFLFLPEETKGQAYDFTIAKHEDGIEYPDVSGKFSSVTYLPYKDKLESKSQEESFTMFNNEASLEGTITVGIGGATGKGTFYMEKANIVSPAMTFGGHTMLADSSDFNLVSGDMGDVSFNTTNLISNIDFETRKGNFVSKSGGSLVNFTDNRYVSYISEFSWDMDINNIYMGASGSEGNRFVSTHRRQDSLDFRAPLARYDVEKKVIYAEEVKNINVADADIQLNDGRITIYEDAEMAPIDSATILLSDSTCSHTIYNSHLNIAGKFEYTGYGEYDFINGNGKKFTIQMSEIKLDENKSTTASGTIVETELFTFDKNFTFKGKSTLNAKQPHLTFDGGAQMLHQCNGGPQTFVYFNSVIDPSNVLIPIGEEPVNYERENIYRDFFITKDSAHVYSSFLQSRKDYSDIPIISANGYLHFNSTDNAFEIAPMHKINNQDTTGIVFQYSNSRCDIKAEGPLDFGIDLGAFKYKNVGTIIDDPKKEKISITTLMGIDFFFDESITNMMVTAILASKAPESKLSDATLQKRMAEWVGTKEAKSIIAKKKASKQIENLNPEVNQMFTFGNLDFTFDGPGHAYVADGEADLTFIKNYVINKKVDVTTELVKKRSGNIIDIIIKFDDDTWFYFSHRGEMMQTLSSSPEYNEAVKTLDEDKRKVKGGLGEKSFTYILAPASKLNRFSKKFGYAPIKSSVSAAGQKLIKGNVDENSEDNNSEEEDVSEEEQTEQQ</sequence>
<reference evidence="2" key="1">
    <citation type="submission" date="2022-10" db="EMBL/GenBank/DDBJ databases">
        <authorList>
            <person name="Yu W.X."/>
        </authorList>
    </citation>
    <scope>NUCLEOTIDE SEQUENCE</scope>
    <source>
        <strain evidence="2">AAT</strain>
    </source>
</reference>
<organism evidence="2 3">
    <name type="scientific">Plebeiibacterium sediminum</name>
    <dbReference type="NCBI Taxonomy" id="2992112"/>
    <lineage>
        <taxon>Bacteria</taxon>
        <taxon>Pseudomonadati</taxon>
        <taxon>Bacteroidota</taxon>
        <taxon>Bacteroidia</taxon>
        <taxon>Marinilabiliales</taxon>
        <taxon>Marinilabiliaceae</taxon>
        <taxon>Plebeiibacterium</taxon>
    </lineage>
</organism>
<proteinExistence type="predicted"/>
<dbReference type="Proteomes" id="UP001209229">
    <property type="component" value="Unassembled WGS sequence"/>
</dbReference>
<name>A0AAE3SG47_9BACT</name>
<evidence type="ECO:0000256" key="1">
    <source>
        <dbReference type="SAM" id="MobiDB-lite"/>
    </source>
</evidence>
<feature type="region of interest" description="Disordered" evidence="1">
    <location>
        <begin position="1483"/>
        <end position="1511"/>
    </location>
</feature>
<evidence type="ECO:0000313" key="3">
    <source>
        <dbReference type="Proteomes" id="UP001209229"/>
    </source>
</evidence>
<feature type="compositionally biased region" description="Acidic residues" evidence="1">
    <location>
        <begin position="1490"/>
        <end position="1511"/>
    </location>
</feature>
<comment type="caution">
    <text evidence="2">The sequence shown here is derived from an EMBL/GenBank/DDBJ whole genome shotgun (WGS) entry which is preliminary data.</text>
</comment>